<proteinExistence type="predicted"/>
<dbReference type="Gene3D" id="3.80.30.20">
    <property type="entry name" value="tm_1862 like domain"/>
    <property type="match status" value="1"/>
</dbReference>
<dbReference type="InterPro" id="IPR023404">
    <property type="entry name" value="rSAM_horseshoe"/>
</dbReference>
<dbReference type="EMBL" id="CP002156">
    <property type="protein sequence ID" value="ADM08889.1"/>
    <property type="molecule type" value="Genomic_DNA"/>
</dbReference>
<evidence type="ECO:0000256" key="4">
    <source>
        <dbReference type="ARBA" id="ARBA00022691"/>
    </source>
</evidence>
<dbReference type="NCBIfam" id="TIGR00089">
    <property type="entry name" value="MiaB/RimO family radical SAM methylthiotransferase"/>
    <property type="match status" value="1"/>
</dbReference>
<dbReference type="AlphaFoldDB" id="E0TEK6"/>
<evidence type="ECO:0000256" key="7">
    <source>
        <dbReference type="ARBA" id="ARBA00023014"/>
    </source>
</evidence>
<keyword evidence="6" id="KW-0408">Iron</keyword>
<dbReference type="InterPro" id="IPR058240">
    <property type="entry name" value="rSAM_sf"/>
</dbReference>
<dbReference type="STRING" id="314260.PB2503_04072"/>
<dbReference type="PROSITE" id="PS01278">
    <property type="entry name" value="MTTASE_RADICAL"/>
    <property type="match status" value="1"/>
</dbReference>
<dbReference type="GO" id="GO:0046872">
    <property type="term" value="F:metal ion binding"/>
    <property type="evidence" value="ECO:0007669"/>
    <property type="project" value="UniProtKB-KW"/>
</dbReference>
<dbReference type="SFLD" id="SFLDS00029">
    <property type="entry name" value="Radical_SAM"/>
    <property type="match status" value="1"/>
</dbReference>
<dbReference type="PANTHER" id="PTHR11918">
    <property type="entry name" value="RADICAL SAM PROTEINS"/>
    <property type="match status" value="1"/>
</dbReference>
<dbReference type="InterPro" id="IPR020612">
    <property type="entry name" value="Methylthiotransferase_CS"/>
</dbReference>
<dbReference type="SMART" id="SM00729">
    <property type="entry name" value="Elp3"/>
    <property type="match status" value="1"/>
</dbReference>
<keyword evidence="11" id="KW-1185">Reference proteome</keyword>
<dbReference type="GO" id="GO:0035598">
    <property type="term" value="F:tRNA (N(6)-L-threonylcarbamoyladenosine(37)-C(2))-methylthiotransferase activity"/>
    <property type="evidence" value="ECO:0007669"/>
    <property type="project" value="TreeGrafter"/>
</dbReference>
<dbReference type="CDD" id="cd01335">
    <property type="entry name" value="Radical_SAM"/>
    <property type="match status" value="1"/>
</dbReference>
<dbReference type="GO" id="GO:0051539">
    <property type="term" value="F:4 iron, 4 sulfur cluster binding"/>
    <property type="evidence" value="ECO:0007669"/>
    <property type="project" value="UniProtKB-KW"/>
</dbReference>
<dbReference type="eggNOG" id="COG0621">
    <property type="taxonomic scope" value="Bacteria"/>
</dbReference>
<evidence type="ECO:0000256" key="5">
    <source>
        <dbReference type="ARBA" id="ARBA00022723"/>
    </source>
</evidence>
<feature type="domain" description="MTTase N-terminal" evidence="8">
    <location>
        <begin position="1"/>
        <end position="84"/>
    </location>
</feature>
<evidence type="ECO:0000256" key="3">
    <source>
        <dbReference type="ARBA" id="ARBA00022679"/>
    </source>
</evidence>
<reference evidence="10 11" key="2">
    <citation type="journal article" date="2011" name="J. Bacteriol.">
        <title>Complete genome sequence of strain HTCC2503T of Parvularcula bermudensis, the type species of the order "Parvularculales" in the class Alphaproteobacteria.</title>
        <authorList>
            <person name="Oh H.M."/>
            <person name="Kang I."/>
            <person name="Vergin K.L."/>
            <person name="Kang D."/>
            <person name="Rhee K.H."/>
            <person name="Giovannoni S.J."/>
            <person name="Cho J.C."/>
        </authorList>
    </citation>
    <scope>NUCLEOTIDE SEQUENCE [LARGE SCALE GENOMIC DNA]</scope>
    <source>
        <strain evidence="11">ATCC BAA-594 / HTCC2503 / KCTC 12087</strain>
    </source>
</reference>
<dbReference type="InterPro" id="IPR013848">
    <property type="entry name" value="Methylthiotransferase_N"/>
</dbReference>
<keyword evidence="5" id="KW-0479">Metal-binding</keyword>
<dbReference type="PROSITE" id="PS51449">
    <property type="entry name" value="MTTASE_N"/>
    <property type="match status" value="1"/>
</dbReference>
<reference evidence="11" key="1">
    <citation type="submission" date="2010-08" db="EMBL/GenBank/DDBJ databases">
        <title>Genome sequence of Parvularcula bermudensis HTCC2503.</title>
        <authorList>
            <person name="Kang D.-M."/>
            <person name="Oh H.-M."/>
            <person name="Cho J.-C."/>
        </authorList>
    </citation>
    <scope>NUCLEOTIDE SEQUENCE [LARGE SCALE GENOMIC DNA]</scope>
    <source>
        <strain evidence="11">ATCC BAA-594 / HTCC2503 / KCTC 12087</strain>
    </source>
</reference>
<dbReference type="InterPro" id="IPR005839">
    <property type="entry name" value="Methylthiotransferase"/>
</dbReference>
<dbReference type="Pfam" id="PF04055">
    <property type="entry name" value="Radical_SAM"/>
    <property type="match status" value="1"/>
</dbReference>
<keyword evidence="4" id="KW-0949">S-adenosyl-L-methionine</keyword>
<name>E0TEK6_PARBH</name>
<evidence type="ECO:0000256" key="6">
    <source>
        <dbReference type="ARBA" id="ARBA00023004"/>
    </source>
</evidence>
<organism evidence="10 11">
    <name type="scientific">Parvularcula bermudensis (strain ATCC BAA-594 / HTCC2503 / KCTC 12087)</name>
    <dbReference type="NCBI Taxonomy" id="314260"/>
    <lineage>
        <taxon>Bacteria</taxon>
        <taxon>Pseudomonadati</taxon>
        <taxon>Pseudomonadota</taxon>
        <taxon>Alphaproteobacteria</taxon>
        <taxon>Parvularculales</taxon>
        <taxon>Parvularculaceae</taxon>
        <taxon>Parvularcula</taxon>
    </lineage>
</organism>
<evidence type="ECO:0000256" key="1">
    <source>
        <dbReference type="ARBA" id="ARBA00001966"/>
    </source>
</evidence>
<protein>
    <submittedName>
        <fullName evidence="10">Uncharacterized protein</fullName>
    </submittedName>
</protein>
<keyword evidence="2" id="KW-0004">4Fe-4S</keyword>
<evidence type="ECO:0000313" key="10">
    <source>
        <dbReference type="EMBL" id="ADM08889.1"/>
    </source>
</evidence>
<dbReference type="SUPFAM" id="SSF102114">
    <property type="entry name" value="Radical SAM enzymes"/>
    <property type="match status" value="1"/>
</dbReference>
<comment type="cofactor">
    <cofactor evidence="1">
        <name>[4Fe-4S] cluster</name>
        <dbReference type="ChEBI" id="CHEBI:49883"/>
    </cofactor>
</comment>
<dbReference type="KEGG" id="pbr:PB2503_04072"/>
<dbReference type="InterPro" id="IPR007197">
    <property type="entry name" value="rSAM"/>
</dbReference>
<feature type="domain" description="Radical SAM core" evidence="9">
    <location>
        <begin position="89"/>
        <end position="319"/>
    </location>
</feature>
<dbReference type="SFLD" id="SFLDG01082">
    <property type="entry name" value="B12-binding_domain_containing"/>
    <property type="match status" value="1"/>
</dbReference>
<dbReference type="InterPro" id="IPR038135">
    <property type="entry name" value="Methylthiotransferase_N_sf"/>
</dbReference>
<evidence type="ECO:0000256" key="2">
    <source>
        <dbReference type="ARBA" id="ARBA00022485"/>
    </source>
</evidence>
<sequence>MAELAGTEGTAVVVINTCAVTNEAVRQSRQAIRRARKDHPEAKLIVSGCAVETDRDRLAAMPEIDHLIPNADKLKPESYAGATAPLSRSPQPVRAPLAIQNGCDHSCTFCIIPQGRGRAQSRPIAEAVAEAHALVAAGAREIVLTGVDLTSYGDDLEGGVTLADPIEVLLTSLPAAITLRLSSLDGAEVDDRLFRLLTEEDRVAPYAHLSLQAGHDLTLKRMKRRHLTADAIDLTDRLRTARPDFAFGADLIAGFPTETEEMFAASLDHAARCGLAFLHVFPFSPRVGTPAARMPQIDRAVVKDRAKRLRALGDDLLAAHLDRLIGQRVAVLIEQTSGTHLIGRLPNFTEIEVEAEGQAGERIMAHVTGHTGRRLMGRKDADHG</sequence>
<evidence type="ECO:0000259" key="9">
    <source>
        <dbReference type="PROSITE" id="PS51918"/>
    </source>
</evidence>
<gene>
    <name evidence="10" type="ordered locus">PB2503_04072</name>
</gene>
<dbReference type="Gene3D" id="3.40.50.12160">
    <property type="entry name" value="Methylthiotransferase, N-terminal domain"/>
    <property type="match status" value="1"/>
</dbReference>
<evidence type="ECO:0000313" key="11">
    <source>
        <dbReference type="Proteomes" id="UP000001302"/>
    </source>
</evidence>
<keyword evidence="3" id="KW-0808">Transferase</keyword>
<dbReference type="HOGENOM" id="CLU_018697_1_1_5"/>
<accession>E0TEK6</accession>
<keyword evidence="7" id="KW-0411">Iron-sulfur</keyword>
<dbReference type="Pfam" id="PF00919">
    <property type="entry name" value="UPF0004"/>
    <property type="match status" value="1"/>
</dbReference>
<dbReference type="PANTHER" id="PTHR11918:SF45">
    <property type="entry name" value="THREONYLCARBAMOYLADENOSINE TRNA METHYLTHIOTRANSFERASE"/>
    <property type="match status" value="1"/>
</dbReference>
<dbReference type="Proteomes" id="UP000001302">
    <property type="component" value="Chromosome"/>
</dbReference>
<dbReference type="PROSITE" id="PS51918">
    <property type="entry name" value="RADICAL_SAM"/>
    <property type="match status" value="1"/>
</dbReference>
<dbReference type="InterPro" id="IPR006638">
    <property type="entry name" value="Elp3/MiaA/NifB-like_rSAM"/>
</dbReference>
<evidence type="ECO:0000259" key="8">
    <source>
        <dbReference type="PROSITE" id="PS51449"/>
    </source>
</evidence>